<dbReference type="AlphaFoldDB" id="A0A819FHU5"/>
<protein>
    <recommendedName>
        <fullName evidence="2">Metalloendopeptidase</fullName>
        <ecNumber evidence="2">3.4.24.-</ecNumber>
    </recommendedName>
</protein>
<dbReference type="GO" id="GO:0008270">
    <property type="term" value="F:zinc ion binding"/>
    <property type="evidence" value="ECO:0007669"/>
    <property type="project" value="UniProtKB-UniRule"/>
</dbReference>
<dbReference type="EMBL" id="CAJOBF010000780">
    <property type="protein sequence ID" value="CAF3868754.1"/>
    <property type="molecule type" value="Genomic_DNA"/>
</dbReference>
<dbReference type="PANTHER" id="PTHR10127">
    <property type="entry name" value="DISCOIDIN, CUB, EGF, LAMININ , AND ZINC METALLOPROTEASE DOMAIN CONTAINING"/>
    <property type="match status" value="1"/>
</dbReference>
<keyword evidence="1 2" id="KW-0862">Zinc</keyword>
<comment type="caution">
    <text evidence="5">The sequence shown here is derived from an EMBL/GenBank/DDBJ whole genome shotgun (WGS) entry which is preliminary data.</text>
</comment>
<feature type="disulfide bond" evidence="1">
    <location>
        <begin position="338"/>
        <end position="360"/>
    </location>
</feature>
<accession>A0A819FHU5</accession>
<proteinExistence type="predicted"/>
<keyword evidence="1 2" id="KW-0479">Metal-binding</keyword>
<feature type="transmembrane region" description="Helical" evidence="3">
    <location>
        <begin position="35"/>
        <end position="54"/>
    </location>
</feature>
<keyword evidence="3" id="KW-0812">Transmembrane</keyword>
<dbReference type="Pfam" id="PF01400">
    <property type="entry name" value="Astacin"/>
    <property type="match status" value="1"/>
</dbReference>
<dbReference type="Proteomes" id="UP000663842">
    <property type="component" value="Unassembled WGS sequence"/>
</dbReference>
<dbReference type="SMART" id="SM00235">
    <property type="entry name" value="ZnMc"/>
    <property type="match status" value="1"/>
</dbReference>
<keyword evidence="1" id="KW-1015">Disulfide bond</keyword>
<organism evidence="5 6">
    <name type="scientific">Rotaria magnacalcarata</name>
    <dbReference type="NCBI Taxonomy" id="392030"/>
    <lineage>
        <taxon>Eukaryota</taxon>
        <taxon>Metazoa</taxon>
        <taxon>Spiralia</taxon>
        <taxon>Gnathifera</taxon>
        <taxon>Rotifera</taxon>
        <taxon>Eurotatoria</taxon>
        <taxon>Bdelloidea</taxon>
        <taxon>Philodinida</taxon>
        <taxon>Philodinidae</taxon>
        <taxon>Rotaria</taxon>
    </lineage>
</organism>
<keyword evidence="1 2" id="KW-0645">Protease</keyword>
<feature type="transmembrane region" description="Helical" evidence="3">
    <location>
        <begin position="6"/>
        <end position="23"/>
    </location>
</feature>
<comment type="cofactor">
    <cofactor evidence="1 2">
        <name>Zn(2+)</name>
        <dbReference type="ChEBI" id="CHEBI:29105"/>
    </cofactor>
    <text evidence="1 2">Binds 1 zinc ion per subunit.</text>
</comment>
<evidence type="ECO:0000259" key="4">
    <source>
        <dbReference type="PROSITE" id="PS51864"/>
    </source>
</evidence>
<dbReference type="GO" id="GO:0004222">
    <property type="term" value="F:metalloendopeptidase activity"/>
    <property type="evidence" value="ECO:0007669"/>
    <property type="project" value="UniProtKB-UniRule"/>
</dbReference>
<dbReference type="Gene3D" id="3.40.390.10">
    <property type="entry name" value="Collagenase (Catalytic Domain)"/>
    <property type="match status" value="1"/>
</dbReference>
<keyword evidence="1 2" id="KW-0378">Hydrolase</keyword>
<dbReference type="InterPro" id="IPR034035">
    <property type="entry name" value="Astacin-like_dom"/>
</dbReference>
<keyword evidence="3" id="KW-0472">Membrane</keyword>
<dbReference type="InterPro" id="IPR024079">
    <property type="entry name" value="MetalloPept_cat_dom_sf"/>
</dbReference>
<feature type="transmembrane region" description="Helical" evidence="3">
    <location>
        <begin position="60"/>
        <end position="80"/>
    </location>
</feature>
<dbReference type="PRINTS" id="PR00480">
    <property type="entry name" value="ASTACIN"/>
</dbReference>
<dbReference type="CDD" id="cd04280">
    <property type="entry name" value="ZnMc_astacin_like"/>
    <property type="match status" value="1"/>
</dbReference>
<feature type="domain" description="Peptidase M12A" evidence="4">
    <location>
        <begin position="271"/>
        <end position="475"/>
    </location>
</feature>
<evidence type="ECO:0000256" key="1">
    <source>
        <dbReference type="PROSITE-ProRule" id="PRU01211"/>
    </source>
</evidence>
<evidence type="ECO:0000256" key="3">
    <source>
        <dbReference type="SAM" id="Phobius"/>
    </source>
</evidence>
<gene>
    <name evidence="5" type="ORF">UXM345_LOCUS8802</name>
</gene>
<evidence type="ECO:0000313" key="6">
    <source>
        <dbReference type="Proteomes" id="UP000663842"/>
    </source>
</evidence>
<feature type="active site" evidence="1">
    <location>
        <position position="369"/>
    </location>
</feature>
<evidence type="ECO:0000256" key="2">
    <source>
        <dbReference type="RuleBase" id="RU361183"/>
    </source>
</evidence>
<feature type="transmembrane region" description="Helical" evidence="3">
    <location>
        <begin position="132"/>
        <end position="152"/>
    </location>
</feature>
<dbReference type="InterPro" id="IPR006026">
    <property type="entry name" value="Peptidase_Metallo"/>
</dbReference>
<feature type="binding site" evidence="1">
    <location>
        <position position="372"/>
    </location>
    <ligand>
        <name>Zn(2+)</name>
        <dbReference type="ChEBI" id="CHEBI:29105"/>
        <note>catalytic</note>
    </ligand>
</feature>
<reference evidence="5" key="1">
    <citation type="submission" date="2021-02" db="EMBL/GenBank/DDBJ databases">
        <authorList>
            <person name="Nowell W R."/>
        </authorList>
    </citation>
    <scope>NUCLEOTIDE SEQUENCE</scope>
</reference>
<dbReference type="PANTHER" id="PTHR10127:SF883">
    <property type="entry name" value="ZINC METALLOPROTEINASE NAS-8"/>
    <property type="match status" value="1"/>
</dbReference>
<dbReference type="GO" id="GO:0006508">
    <property type="term" value="P:proteolysis"/>
    <property type="evidence" value="ECO:0007669"/>
    <property type="project" value="UniProtKB-KW"/>
</dbReference>
<dbReference type="InterPro" id="IPR001506">
    <property type="entry name" value="Peptidase_M12A"/>
</dbReference>
<name>A0A819FHU5_9BILA</name>
<keyword evidence="1 2" id="KW-0482">Metalloprotease</keyword>
<comment type="caution">
    <text evidence="1">Lacks conserved residue(s) required for the propagation of feature annotation.</text>
</comment>
<dbReference type="SUPFAM" id="SSF55486">
    <property type="entry name" value="Metalloproteases ('zincins'), catalytic domain"/>
    <property type="match status" value="1"/>
</dbReference>
<feature type="binding site" evidence="1">
    <location>
        <position position="378"/>
    </location>
    <ligand>
        <name>Zn(2+)</name>
        <dbReference type="ChEBI" id="CHEBI:29105"/>
        <note>catalytic</note>
    </ligand>
</feature>
<dbReference type="EC" id="3.4.24.-" evidence="2"/>
<feature type="binding site" evidence="1">
    <location>
        <position position="368"/>
    </location>
    <ligand>
        <name>Zn(2+)</name>
        <dbReference type="ChEBI" id="CHEBI:29105"/>
        <note>catalytic</note>
    </ligand>
</feature>
<keyword evidence="3" id="KW-1133">Transmembrane helix</keyword>
<evidence type="ECO:0000313" key="5">
    <source>
        <dbReference type="EMBL" id="CAF3868754.1"/>
    </source>
</evidence>
<sequence length="475" mass="54196">MVESAVVTLVSSFFIIVILYICILRASQYFNTPHVVHFVSIISSISLLFVSVYVKLSSPLFIRSSLVTFSLGGLTSLTSFKFLELAFAYKWTYIRQMPLKLVVLYFLALPRMPESEAKLKDISKQNVRGECFGMILQGIYKFIIFQTILYLIPFEWLATSPSPMWPTSYCIRYGLLGAILYLSMDSVTGISFGFYILLFNIRITPVFPAFPFVSTSLREFWSKRWNNLANVIPIKDADNIPNLFNLPGIHANNRTDIELIEGDIAMPVNNGRTAYIQAPRWPNGVVPVEFDGVFTNNQRNVIIGAMTTISQNTNDCIRFVWRDTSHPVWLRIHSGQGCWSHMGKIVSYGAQDLSIQIPSCVTHSVAIHELLHALGFAHEQTRPDRDTYVRVYYENIQTGQSHNFDKFAQNQVNTFGEPYDYGSIMHYRNDAFSSNGRPTIRPILAGYENWEPYMGRGDKMSAQDINKLRTYYSCP</sequence>
<dbReference type="PROSITE" id="PS51864">
    <property type="entry name" value="ASTACIN"/>
    <property type="match status" value="1"/>
</dbReference>